<keyword evidence="2" id="KW-0547">Nucleotide-binding</keyword>
<dbReference type="PANTHER" id="PTHR21621:SF0">
    <property type="entry name" value="BETA-CITRYLGLUTAMATE SYNTHASE B-RELATED"/>
    <property type="match status" value="1"/>
</dbReference>
<feature type="domain" description="ATP-grasp" evidence="3">
    <location>
        <begin position="43"/>
        <end position="295"/>
    </location>
</feature>
<dbReference type="NCBIfam" id="TIGR02291">
    <property type="entry name" value="rimK_rel_E_lig"/>
    <property type="match status" value="1"/>
</dbReference>
<dbReference type="GO" id="GO:0005524">
    <property type="term" value="F:ATP binding"/>
    <property type="evidence" value="ECO:0007669"/>
    <property type="project" value="UniProtKB-UniRule"/>
</dbReference>
<dbReference type="PROSITE" id="PS50975">
    <property type="entry name" value="ATP_GRASP"/>
    <property type="match status" value="1"/>
</dbReference>
<dbReference type="GeneID" id="98064428"/>
<dbReference type="Proteomes" id="UP000192511">
    <property type="component" value="Unassembled WGS sequence"/>
</dbReference>
<name>A0AAX0WP35_9GAMM</name>
<dbReference type="SUPFAM" id="SSF56059">
    <property type="entry name" value="Glutathione synthetase ATP-binding domain-like"/>
    <property type="match status" value="1"/>
</dbReference>
<evidence type="ECO:0000259" key="3">
    <source>
        <dbReference type="PROSITE" id="PS50975"/>
    </source>
</evidence>
<dbReference type="Pfam" id="PF14397">
    <property type="entry name" value="ATPgrasp_ST"/>
    <property type="match status" value="1"/>
</dbReference>
<dbReference type="Gene3D" id="3.30.470.20">
    <property type="entry name" value="ATP-grasp fold, B domain"/>
    <property type="match status" value="1"/>
</dbReference>
<dbReference type="RefSeq" id="WP_019232586.1">
    <property type="nucleotide sequence ID" value="NZ_CAAAHR010000003.1"/>
</dbReference>
<evidence type="ECO:0000313" key="5">
    <source>
        <dbReference type="Proteomes" id="UP000192511"/>
    </source>
</evidence>
<evidence type="ECO:0000313" key="4">
    <source>
        <dbReference type="EMBL" id="PNL60074.1"/>
    </source>
</evidence>
<accession>A0AAX0WP35</accession>
<evidence type="ECO:0000256" key="2">
    <source>
        <dbReference type="PROSITE-ProRule" id="PRU00409"/>
    </source>
</evidence>
<sequence length="317" mass="35399">MISLFRRLKNHGILSINQRNTDFVLRYNPRKLFPLVDDKLKTKKLALKSGIAVPPLYDIIETEQQIKTIEERLEPYNDFVVKPARGSGGDGILVFKDKVYGRYRQINGKLTTAQELSYHLSCLLSGAYSLGGSSDYAIIEKRVVVDPVFAEVSYEGIPDIRIISLLGYPAMAMVRLPTRLSGGKANLHQGAIGVGVDLATGKTLGGVFHNDIIDYHPDTLNPIVNIEVPYWNKILEIASSCYELTGLGYLGVDIVLDKDQGPLMLELNARPGLNIQIANREGGLKRYRAIEARHQEHPNETVAEKVTFSREHFARLK</sequence>
<dbReference type="InterPro" id="IPR011761">
    <property type="entry name" value="ATP-grasp"/>
</dbReference>
<gene>
    <name evidence="4" type="ORF">A6J39_001955</name>
</gene>
<organism evidence="4 5">
    <name type="scientific">Legionella anisa</name>
    <dbReference type="NCBI Taxonomy" id="28082"/>
    <lineage>
        <taxon>Bacteria</taxon>
        <taxon>Pseudomonadati</taxon>
        <taxon>Pseudomonadota</taxon>
        <taxon>Gammaproteobacteria</taxon>
        <taxon>Legionellales</taxon>
        <taxon>Legionellaceae</taxon>
        <taxon>Legionella</taxon>
    </lineage>
</organism>
<dbReference type="GO" id="GO:0005737">
    <property type="term" value="C:cytoplasm"/>
    <property type="evidence" value="ECO:0007669"/>
    <property type="project" value="TreeGrafter"/>
</dbReference>
<comment type="caution">
    <text evidence="4">The sequence shown here is derived from an EMBL/GenBank/DDBJ whole genome shotgun (WGS) entry which is preliminary data.</text>
</comment>
<dbReference type="GO" id="GO:0046872">
    <property type="term" value="F:metal ion binding"/>
    <property type="evidence" value="ECO:0007669"/>
    <property type="project" value="InterPro"/>
</dbReference>
<dbReference type="GO" id="GO:0018169">
    <property type="term" value="F:ribosomal S6-glutamic acid ligase activity"/>
    <property type="evidence" value="ECO:0007669"/>
    <property type="project" value="TreeGrafter"/>
</dbReference>
<keyword evidence="2" id="KW-0067">ATP-binding</keyword>
<dbReference type="AlphaFoldDB" id="A0AAX0WP35"/>
<evidence type="ECO:0000256" key="1">
    <source>
        <dbReference type="ARBA" id="ARBA00023211"/>
    </source>
</evidence>
<keyword evidence="5" id="KW-1185">Reference proteome</keyword>
<keyword evidence="1" id="KW-0464">Manganese</keyword>
<reference evidence="4" key="1">
    <citation type="submission" date="2017-12" db="EMBL/GenBank/DDBJ databases">
        <title>FDA dAtabase for Regulatory Grade micrObial Sequences (FDA-ARGOS): Supporting development and validation of Infectious Disease Dx tests.</title>
        <authorList>
            <person name="Kerrigan L."/>
            <person name="Tallon L.J."/>
            <person name="Sadzewicz L."/>
            <person name="Sengamalay N."/>
            <person name="Ott S."/>
            <person name="Godinez A."/>
            <person name="Nagaraj S."/>
            <person name="Vavikolanu K."/>
            <person name="Vyas G."/>
            <person name="Nadendla S."/>
            <person name="Aluvathingal J."/>
            <person name="Sichtig H."/>
        </authorList>
    </citation>
    <scope>NUCLEOTIDE SEQUENCE [LARGE SCALE GENOMIC DNA]</scope>
    <source>
        <strain evidence="4">FDAARGOS_200</strain>
    </source>
</reference>
<dbReference type="InterPro" id="IPR011758">
    <property type="entry name" value="RimK-rel_E_lig"/>
</dbReference>
<proteinExistence type="predicted"/>
<dbReference type="InterPro" id="IPR039523">
    <property type="entry name" value="RimK-rel_E_lig_ATP-grasp"/>
</dbReference>
<dbReference type="PANTHER" id="PTHR21621">
    <property type="entry name" value="RIBOSOMAL PROTEIN S6 MODIFICATION PROTEIN"/>
    <property type="match status" value="1"/>
</dbReference>
<dbReference type="GO" id="GO:0009432">
    <property type="term" value="P:SOS response"/>
    <property type="evidence" value="ECO:0007669"/>
    <property type="project" value="TreeGrafter"/>
</dbReference>
<dbReference type="EMBL" id="NBTX02000004">
    <property type="protein sequence ID" value="PNL60074.1"/>
    <property type="molecule type" value="Genomic_DNA"/>
</dbReference>
<protein>
    <submittedName>
        <fullName evidence="4">Alpha-L-glutamate ligase-like protein</fullName>
    </submittedName>
</protein>